<feature type="compositionally biased region" description="Low complexity" evidence="2">
    <location>
        <begin position="38"/>
        <end position="58"/>
    </location>
</feature>
<dbReference type="RefSeq" id="WP_203927542.1">
    <property type="nucleotide sequence ID" value="NZ_BOPH01000027.1"/>
</dbReference>
<evidence type="ECO:0000313" key="3">
    <source>
        <dbReference type="EMBL" id="GIJ67588.1"/>
    </source>
</evidence>
<comment type="caution">
    <text evidence="3">The sequence shown here is derived from an EMBL/GenBank/DDBJ whole genome shotgun (WGS) entry which is preliminary data.</text>
</comment>
<dbReference type="Gene3D" id="2.40.260.10">
    <property type="entry name" value="Sortase"/>
    <property type="match status" value="1"/>
</dbReference>
<organism evidence="3 4">
    <name type="scientific">Virgisporangium ochraceum</name>
    <dbReference type="NCBI Taxonomy" id="65505"/>
    <lineage>
        <taxon>Bacteria</taxon>
        <taxon>Bacillati</taxon>
        <taxon>Actinomycetota</taxon>
        <taxon>Actinomycetes</taxon>
        <taxon>Micromonosporales</taxon>
        <taxon>Micromonosporaceae</taxon>
        <taxon>Virgisporangium</taxon>
    </lineage>
</organism>
<evidence type="ECO:0008006" key="5">
    <source>
        <dbReference type="Google" id="ProtNLM"/>
    </source>
</evidence>
<dbReference type="Proteomes" id="UP000635606">
    <property type="component" value="Unassembled WGS sequence"/>
</dbReference>
<keyword evidence="4" id="KW-1185">Reference proteome</keyword>
<evidence type="ECO:0000256" key="1">
    <source>
        <dbReference type="ARBA" id="ARBA00022801"/>
    </source>
</evidence>
<accession>A0A8J4EAN1</accession>
<evidence type="ECO:0000313" key="4">
    <source>
        <dbReference type="Proteomes" id="UP000635606"/>
    </source>
</evidence>
<dbReference type="InterPro" id="IPR005754">
    <property type="entry name" value="Sortase"/>
</dbReference>
<protein>
    <recommendedName>
        <fullName evidence="5">Class F sortase</fullName>
    </recommendedName>
</protein>
<reference evidence="3" key="1">
    <citation type="submission" date="2021-01" db="EMBL/GenBank/DDBJ databases">
        <title>Whole genome shotgun sequence of Virgisporangium ochraceum NBRC 16418.</title>
        <authorList>
            <person name="Komaki H."/>
            <person name="Tamura T."/>
        </authorList>
    </citation>
    <scope>NUCLEOTIDE SEQUENCE</scope>
    <source>
        <strain evidence="3">NBRC 16418</strain>
    </source>
</reference>
<dbReference type="EMBL" id="BOPH01000027">
    <property type="protein sequence ID" value="GIJ67588.1"/>
    <property type="molecule type" value="Genomic_DNA"/>
</dbReference>
<feature type="region of interest" description="Disordered" evidence="2">
    <location>
        <begin position="28"/>
        <end position="85"/>
    </location>
</feature>
<dbReference type="NCBIfam" id="NF033748">
    <property type="entry name" value="class_F_sortase"/>
    <property type="match status" value="1"/>
</dbReference>
<gene>
    <name evidence="3" type="ORF">Voc01_025050</name>
</gene>
<dbReference type="AlphaFoldDB" id="A0A8J4EAN1"/>
<dbReference type="Pfam" id="PF04203">
    <property type="entry name" value="Sortase"/>
    <property type="match status" value="1"/>
</dbReference>
<feature type="compositionally biased region" description="Pro residues" evidence="2">
    <location>
        <begin position="59"/>
        <end position="69"/>
    </location>
</feature>
<keyword evidence="1" id="KW-0378">Hydrolase</keyword>
<sequence>MTRRRILLDALTVVLAVAGVTLVVIGGGPPAARERGSATVAEAATPGGTGPPASSGDAAPPPPPGPPAPAAAAPTASTFDGVGPAPLGRSAPVRLTIPAIGVDTPLLPLGLHADGTIEVPPVAGDAPAGWYRNLASPGEVGPAVVLGHVDSARDGPAVFFRLRELRAGDQIAVHRQDGRTAVFTVDRVAAYAKAAFPTGEVYGGLDHSALRLVTCGGEFDRYRREYKGNVVAFATLTSTA</sequence>
<name>A0A8J4EAN1_9ACTN</name>
<proteinExistence type="predicted"/>
<dbReference type="InterPro" id="IPR042001">
    <property type="entry name" value="Sortase_F"/>
</dbReference>
<dbReference type="CDD" id="cd05829">
    <property type="entry name" value="Sortase_F"/>
    <property type="match status" value="1"/>
</dbReference>
<dbReference type="InterPro" id="IPR023365">
    <property type="entry name" value="Sortase_dom-sf"/>
</dbReference>
<dbReference type="GO" id="GO:0016787">
    <property type="term" value="F:hydrolase activity"/>
    <property type="evidence" value="ECO:0007669"/>
    <property type="project" value="UniProtKB-KW"/>
</dbReference>
<evidence type="ECO:0000256" key="2">
    <source>
        <dbReference type="SAM" id="MobiDB-lite"/>
    </source>
</evidence>
<dbReference type="SUPFAM" id="SSF63817">
    <property type="entry name" value="Sortase"/>
    <property type="match status" value="1"/>
</dbReference>